<dbReference type="GO" id="GO:0006520">
    <property type="term" value="P:amino acid metabolic process"/>
    <property type="evidence" value="ECO:0007669"/>
    <property type="project" value="InterPro"/>
</dbReference>
<evidence type="ECO:0000256" key="2">
    <source>
        <dbReference type="ARBA" id="ARBA00008896"/>
    </source>
</evidence>
<protein>
    <recommendedName>
        <fullName evidence="3 8">Aspartate carbamoyltransferase</fullName>
        <ecNumber evidence="3 8">2.1.3.2</ecNumber>
    </recommendedName>
</protein>
<dbReference type="GO" id="GO:0016597">
    <property type="term" value="F:amino acid binding"/>
    <property type="evidence" value="ECO:0007669"/>
    <property type="project" value="InterPro"/>
</dbReference>
<dbReference type="GO" id="GO:0009220">
    <property type="term" value="P:pyrimidine ribonucleotide biosynthetic process"/>
    <property type="evidence" value="ECO:0007669"/>
    <property type="project" value="UniProtKB-UniRule"/>
</dbReference>
<dbReference type="InterPro" id="IPR036901">
    <property type="entry name" value="Asp/Orn_carbamoylTrfase_sf"/>
</dbReference>
<dbReference type="PRINTS" id="PR00101">
    <property type="entry name" value="ATCASE"/>
</dbReference>
<evidence type="ECO:0000256" key="5">
    <source>
        <dbReference type="ARBA" id="ARBA00022975"/>
    </source>
</evidence>
<dbReference type="EC" id="2.1.3.2" evidence="3 8"/>
<keyword evidence="13" id="KW-1185">Reference proteome</keyword>
<proteinExistence type="inferred from homology"/>
<dbReference type="FunFam" id="3.40.50.1370:FF:000002">
    <property type="entry name" value="Aspartate carbamoyltransferase 2"/>
    <property type="match status" value="1"/>
</dbReference>
<dbReference type="Proteomes" id="UP000502004">
    <property type="component" value="Chromosome"/>
</dbReference>
<evidence type="ECO:0000259" key="11">
    <source>
        <dbReference type="Pfam" id="PF02729"/>
    </source>
</evidence>
<evidence type="ECO:0000256" key="3">
    <source>
        <dbReference type="ARBA" id="ARBA00013008"/>
    </source>
</evidence>
<comment type="similarity">
    <text evidence="2">Belongs to the aspartate/ornithine carbamoyltransferase superfamily. ATCase family.</text>
</comment>
<dbReference type="EMBL" id="CP038241">
    <property type="protein sequence ID" value="QIV95313.1"/>
    <property type="molecule type" value="Genomic_DNA"/>
</dbReference>
<dbReference type="GO" id="GO:0004070">
    <property type="term" value="F:aspartate carbamoyltransferase activity"/>
    <property type="evidence" value="ECO:0007669"/>
    <property type="project" value="UniProtKB-UniRule"/>
</dbReference>
<dbReference type="SUPFAM" id="SSF53671">
    <property type="entry name" value="Aspartate/ornithine carbamoyltransferase"/>
    <property type="match status" value="1"/>
</dbReference>
<organism evidence="12 13">
    <name type="scientific">Allofrancisella inopinata</name>
    <dbReference type="NCBI Taxonomy" id="1085647"/>
    <lineage>
        <taxon>Bacteria</taxon>
        <taxon>Pseudomonadati</taxon>
        <taxon>Pseudomonadota</taxon>
        <taxon>Gammaproteobacteria</taxon>
        <taxon>Thiotrichales</taxon>
        <taxon>Francisellaceae</taxon>
        <taxon>Allofrancisella</taxon>
    </lineage>
</organism>
<evidence type="ECO:0000256" key="9">
    <source>
        <dbReference type="RuleBase" id="RU003634"/>
    </source>
</evidence>
<dbReference type="InterPro" id="IPR006132">
    <property type="entry name" value="Asp/Orn_carbamoyltranf_P-bd"/>
</dbReference>
<comment type="pathway">
    <text evidence="1">Pyrimidine metabolism; UMP biosynthesis via de novo pathway; (S)-dihydroorotate from bicarbonate: step 2/3.</text>
</comment>
<evidence type="ECO:0000259" key="10">
    <source>
        <dbReference type="Pfam" id="PF00185"/>
    </source>
</evidence>
<dbReference type="GO" id="GO:0006207">
    <property type="term" value="P:'de novo' pyrimidine nucleobase biosynthetic process"/>
    <property type="evidence" value="ECO:0007669"/>
    <property type="project" value="InterPro"/>
</dbReference>
<dbReference type="NCBIfam" id="NF002032">
    <property type="entry name" value="PRK00856.1"/>
    <property type="match status" value="1"/>
</dbReference>
<comment type="catalytic activity">
    <reaction evidence="7">
        <text>carbamoyl phosphate + L-aspartate = N-carbamoyl-L-aspartate + phosphate + H(+)</text>
        <dbReference type="Rhea" id="RHEA:20013"/>
        <dbReference type="ChEBI" id="CHEBI:15378"/>
        <dbReference type="ChEBI" id="CHEBI:29991"/>
        <dbReference type="ChEBI" id="CHEBI:32814"/>
        <dbReference type="ChEBI" id="CHEBI:43474"/>
        <dbReference type="ChEBI" id="CHEBI:58228"/>
        <dbReference type="EC" id="2.1.3.2"/>
    </reaction>
</comment>
<dbReference type="InterPro" id="IPR006130">
    <property type="entry name" value="Asp/Orn_carbamoylTrfase"/>
</dbReference>
<dbReference type="Pfam" id="PF02729">
    <property type="entry name" value="OTCace_N"/>
    <property type="match status" value="1"/>
</dbReference>
<sequence>MLTFQKLLRGDQITKDDLYKLFNQADIYKDKLAKSEIIKDLEGKILASLFFEPSTRTRFSFESAMNRLGGKVISLENGSSSSTQKGETLDDTGRMIDQYADIIVMRHPKPHSVEEFSKYVSSPVINAGDGANEHPTQSLVDLYTIYSEKGSIENLKIGFIGDLKYGRTVHSLTNILTKYNASFKFISSQELQVPDKLRSFVIKNGNHFTELDKISADVLEDLDVLYITRVQKERFPDEESYLNNKDLCYLDRKHISDSSNFIILHPLPRVDEMDRSIDELDCAKYFEQIKYSVPIRMSLLYLLARNKSNC</sequence>
<evidence type="ECO:0000256" key="1">
    <source>
        <dbReference type="ARBA" id="ARBA00004852"/>
    </source>
</evidence>
<dbReference type="PRINTS" id="PR00100">
    <property type="entry name" value="AOTCASE"/>
</dbReference>
<dbReference type="Pfam" id="PF00185">
    <property type="entry name" value="OTCace"/>
    <property type="match status" value="1"/>
</dbReference>
<keyword evidence="5" id="KW-0665">Pyrimidine biosynthesis</keyword>
<evidence type="ECO:0000256" key="6">
    <source>
        <dbReference type="ARBA" id="ARBA00043884"/>
    </source>
</evidence>
<dbReference type="NCBIfam" id="TIGR00670">
    <property type="entry name" value="asp_carb_tr"/>
    <property type="match status" value="1"/>
</dbReference>
<dbReference type="InterPro" id="IPR002082">
    <property type="entry name" value="Asp_carbamoyltransf"/>
</dbReference>
<dbReference type="Gene3D" id="3.40.50.1370">
    <property type="entry name" value="Aspartate/ornithine carbamoyltransferase"/>
    <property type="match status" value="2"/>
</dbReference>
<evidence type="ECO:0000313" key="13">
    <source>
        <dbReference type="Proteomes" id="UP000502004"/>
    </source>
</evidence>
<feature type="domain" description="Aspartate/ornithine carbamoyltransferase carbamoyl-P binding" evidence="11">
    <location>
        <begin position="6"/>
        <end position="146"/>
    </location>
</feature>
<evidence type="ECO:0000256" key="7">
    <source>
        <dbReference type="ARBA" id="ARBA00048859"/>
    </source>
</evidence>
<dbReference type="PANTHER" id="PTHR45753:SF6">
    <property type="entry name" value="ASPARTATE CARBAMOYLTRANSFERASE"/>
    <property type="match status" value="1"/>
</dbReference>
<comment type="function">
    <text evidence="6">Catalyzes the condensation of carbamoyl phosphate and aspartate to form carbamoyl aspartate and inorganic phosphate, the committed step in the de novo pyrimidine nucleotide biosynthesis pathway.</text>
</comment>
<dbReference type="InterPro" id="IPR006131">
    <property type="entry name" value="Asp_carbamoyltransf_Asp/Orn-bd"/>
</dbReference>
<dbReference type="PANTHER" id="PTHR45753">
    <property type="entry name" value="ORNITHINE CARBAMOYLTRANSFERASE, MITOCHONDRIAL"/>
    <property type="match status" value="1"/>
</dbReference>
<reference evidence="12 13" key="1">
    <citation type="submission" date="2019-03" db="EMBL/GenBank/DDBJ databases">
        <title>Complete Genome Sequence of Allofrancisella inopinata Strain SYSU YG23 Isolated from Water-Cooling Systems in China.</title>
        <authorList>
            <person name="Ohrman C."/>
            <person name="Uneklint I."/>
            <person name="Sjodin A."/>
        </authorList>
    </citation>
    <scope>NUCLEOTIDE SEQUENCE [LARGE SCALE GENOMIC DNA]</scope>
    <source>
        <strain evidence="12 13">SYSU YG23</strain>
    </source>
</reference>
<evidence type="ECO:0000256" key="8">
    <source>
        <dbReference type="NCBIfam" id="TIGR00670"/>
    </source>
</evidence>
<gene>
    <name evidence="12" type="primary">pyrB</name>
    <name evidence="12" type="ORF">E4K63_00030</name>
</gene>
<feature type="domain" description="Aspartate/ornithine carbamoyltransferase Asp/Orn-binding" evidence="10">
    <location>
        <begin position="154"/>
        <end position="303"/>
    </location>
</feature>
<dbReference type="RefSeq" id="WP_133942277.1">
    <property type="nucleotide sequence ID" value="NZ_CP038241.1"/>
</dbReference>
<dbReference type="KEGG" id="aii:E4K63_00030"/>
<dbReference type="AlphaFoldDB" id="A0AAE7CR59"/>
<accession>A0AAE7CR59</accession>
<keyword evidence="4 9" id="KW-0808">Transferase</keyword>
<evidence type="ECO:0000313" key="12">
    <source>
        <dbReference type="EMBL" id="QIV95313.1"/>
    </source>
</evidence>
<dbReference type="PROSITE" id="PS00097">
    <property type="entry name" value="CARBAMOYLTRANSFERASE"/>
    <property type="match status" value="1"/>
</dbReference>
<name>A0AAE7CR59_9GAMM</name>
<evidence type="ECO:0000256" key="4">
    <source>
        <dbReference type="ARBA" id="ARBA00022679"/>
    </source>
</evidence>